<evidence type="ECO:0000256" key="9">
    <source>
        <dbReference type="ARBA" id="ARBA00022989"/>
    </source>
</evidence>
<evidence type="ECO:0000256" key="7">
    <source>
        <dbReference type="ARBA" id="ARBA00022842"/>
    </source>
</evidence>
<gene>
    <name evidence="13" type="ORF">QJ522_21840</name>
</gene>
<dbReference type="SFLD" id="SFLDG00002">
    <property type="entry name" value="C1.7:_P-type_atpase_like"/>
    <property type="match status" value="1"/>
</dbReference>
<dbReference type="SMART" id="SM00831">
    <property type="entry name" value="Cation_ATPase_N"/>
    <property type="match status" value="1"/>
</dbReference>
<dbReference type="Gene3D" id="2.70.150.10">
    <property type="entry name" value="Calcium-transporting ATPase, cytoplasmic transduction domain A"/>
    <property type="match status" value="1"/>
</dbReference>
<dbReference type="Gene3D" id="3.40.1110.10">
    <property type="entry name" value="Calcium-transporting ATPase, cytoplasmic domain N"/>
    <property type="match status" value="1"/>
</dbReference>
<dbReference type="InterPro" id="IPR001757">
    <property type="entry name" value="P_typ_ATPase"/>
</dbReference>
<comment type="similarity">
    <text evidence="2">Belongs to the cation transport ATPase (P-type) (TC 3.A.3) family. Type IIA subfamily.</text>
</comment>
<dbReference type="InterPro" id="IPR023299">
    <property type="entry name" value="ATPase_P-typ_cyto_dom_N"/>
</dbReference>
<evidence type="ECO:0000256" key="4">
    <source>
        <dbReference type="ARBA" id="ARBA00022692"/>
    </source>
</evidence>
<dbReference type="GO" id="GO:0016887">
    <property type="term" value="F:ATP hydrolysis activity"/>
    <property type="evidence" value="ECO:0007669"/>
    <property type="project" value="InterPro"/>
</dbReference>
<dbReference type="InterPro" id="IPR018303">
    <property type="entry name" value="ATPase_P-typ_P_site"/>
</dbReference>
<evidence type="ECO:0000313" key="14">
    <source>
        <dbReference type="Proteomes" id="UP001431776"/>
    </source>
</evidence>
<dbReference type="SUPFAM" id="SSF81660">
    <property type="entry name" value="Metal cation-transporting ATPase, ATP-binding domain N"/>
    <property type="match status" value="1"/>
</dbReference>
<feature type="transmembrane region" description="Helical" evidence="11">
    <location>
        <begin position="726"/>
        <end position="746"/>
    </location>
</feature>
<keyword evidence="10 11" id="KW-0472">Membrane</keyword>
<evidence type="ECO:0000256" key="1">
    <source>
        <dbReference type="ARBA" id="ARBA00004127"/>
    </source>
</evidence>
<evidence type="ECO:0000256" key="10">
    <source>
        <dbReference type="ARBA" id="ARBA00023136"/>
    </source>
</evidence>
<dbReference type="PRINTS" id="PR00119">
    <property type="entry name" value="CATATPASE"/>
</dbReference>
<feature type="transmembrane region" description="Helical" evidence="11">
    <location>
        <begin position="797"/>
        <end position="815"/>
    </location>
</feature>
<feature type="transmembrane region" description="Helical" evidence="11">
    <location>
        <begin position="86"/>
        <end position="102"/>
    </location>
</feature>
<dbReference type="InterPro" id="IPR008250">
    <property type="entry name" value="ATPase_P-typ_transduc_dom_A_sf"/>
</dbReference>
<dbReference type="AlphaFoldDB" id="A0AAW6U144"/>
<dbReference type="InterPro" id="IPR050510">
    <property type="entry name" value="Cation_transp_ATPase_P-type"/>
</dbReference>
<dbReference type="GO" id="GO:0030007">
    <property type="term" value="P:intracellular potassium ion homeostasis"/>
    <property type="evidence" value="ECO:0007669"/>
    <property type="project" value="TreeGrafter"/>
</dbReference>
<dbReference type="GO" id="GO:0012505">
    <property type="term" value="C:endomembrane system"/>
    <property type="evidence" value="ECO:0007669"/>
    <property type="project" value="UniProtKB-SubCell"/>
</dbReference>
<dbReference type="Pfam" id="PF13246">
    <property type="entry name" value="Cation_ATPase"/>
    <property type="match status" value="1"/>
</dbReference>
<name>A0AAW6U144_9BACT</name>
<dbReference type="InterPro" id="IPR044492">
    <property type="entry name" value="P_typ_ATPase_HD_dom"/>
</dbReference>
<dbReference type="GO" id="GO:0006883">
    <property type="term" value="P:intracellular sodium ion homeostasis"/>
    <property type="evidence" value="ECO:0007669"/>
    <property type="project" value="TreeGrafter"/>
</dbReference>
<keyword evidence="4 11" id="KW-0812">Transmembrane</keyword>
<dbReference type="Gene3D" id="3.40.50.1000">
    <property type="entry name" value="HAD superfamily/HAD-like"/>
    <property type="match status" value="1"/>
</dbReference>
<evidence type="ECO:0000313" key="13">
    <source>
        <dbReference type="EMBL" id="MDI6451718.1"/>
    </source>
</evidence>
<dbReference type="InterPro" id="IPR059000">
    <property type="entry name" value="ATPase_P-type_domA"/>
</dbReference>
<dbReference type="SUPFAM" id="SSF81665">
    <property type="entry name" value="Calcium ATPase, transmembrane domain M"/>
    <property type="match status" value="1"/>
</dbReference>
<dbReference type="Pfam" id="PF08282">
    <property type="entry name" value="Hydrolase_3"/>
    <property type="match status" value="1"/>
</dbReference>
<keyword evidence="8" id="KW-1278">Translocase</keyword>
<feature type="transmembrane region" description="Helical" evidence="11">
    <location>
        <begin position="246"/>
        <end position="269"/>
    </location>
</feature>
<dbReference type="InterPro" id="IPR036412">
    <property type="entry name" value="HAD-like_sf"/>
</dbReference>
<dbReference type="GO" id="GO:1902600">
    <property type="term" value="P:proton transmembrane transport"/>
    <property type="evidence" value="ECO:0007669"/>
    <property type="project" value="TreeGrafter"/>
</dbReference>
<dbReference type="PANTHER" id="PTHR43294:SF20">
    <property type="entry name" value="P-TYPE ATPASE"/>
    <property type="match status" value="1"/>
</dbReference>
<dbReference type="PRINTS" id="PR00120">
    <property type="entry name" value="HATPASE"/>
</dbReference>
<dbReference type="GO" id="GO:1990573">
    <property type="term" value="P:potassium ion import across plasma membrane"/>
    <property type="evidence" value="ECO:0007669"/>
    <property type="project" value="TreeGrafter"/>
</dbReference>
<dbReference type="SFLD" id="SFLDS00003">
    <property type="entry name" value="Haloacid_Dehalogenase"/>
    <property type="match status" value="1"/>
</dbReference>
<dbReference type="InterPro" id="IPR004014">
    <property type="entry name" value="ATPase_P-typ_cation-transptr_N"/>
</dbReference>
<dbReference type="EMBL" id="JASCXX010000049">
    <property type="protein sequence ID" value="MDI6451718.1"/>
    <property type="molecule type" value="Genomic_DNA"/>
</dbReference>
<feature type="transmembrane region" description="Helical" evidence="11">
    <location>
        <begin position="865"/>
        <end position="884"/>
    </location>
</feature>
<feature type="transmembrane region" description="Helical" evidence="11">
    <location>
        <begin position="62"/>
        <end position="80"/>
    </location>
</feature>
<evidence type="ECO:0000256" key="2">
    <source>
        <dbReference type="ARBA" id="ARBA00005675"/>
    </source>
</evidence>
<dbReference type="RefSeq" id="WP_349247126.1">
    <property type="nucleotide sequence ID" value="NZ_JASCXX010000049.1"/>
</dbReference>
<dbReference type="FunFam" id="3.40.50.1000:FF:000028">
    <property type="entry name" value="Calcium-transporting P-type ATPase, putative"/>
    <property type="match status" value="1"/>
</dbReference>
<keyword evidence="9 11" id="KW-1133">Transmembrane helix</keyword>
<dbReference type="InterPro" id="IPR023214">
    <property type="entry name" value="HAD_sf"/>
</dbReference>
<feature type="transmembrane region" description="Helical" evidence="11">
    <location>
        <begin position="275"/>
        <end position="301"/>
    </location>
</feature>
<dbReference type="InterPro" id="IPR006068">
    <property type="entry name" value="ATPase_P-typ_cation-transptr_C"/>
</dbReference>
<accession>A0AAW6U144</accession>
<keyword evidence="7" id="KW-0460">Magnesium</keyword>
<feature type="transmembrane region" description="Helical" evidence="11">
    <location>
        <begin position="697"/>
        <end position="720"/>
    </location>
</feature>
<evidence type="ECO:0000259" key="12">
    <source>
        <dbReference type="SMART" id="SM00831"/>
    </source>
</evidence>
<comment type="subcellular location">
    <subcellularLocation>
        <location evidence="1">Endomembrane system</location>
        <topology evidence="1">Multi-pass membrane protein</topology>
    </subcellularLocation>
</comment>
<organism evidence="13 14">
    <name type="scientific">Anaerobaca lacustris</name>
    <dbReference type="NCBI Taxonomy" id="3044600"/>
    <lineage>
        <taxon>Bacteria</taxon>
        <taxon>Pseudomonadati</taxon>
        <taxon>Planctomycetota</taxon>
        <taxon>Phycisphaerae</taxon>
        <taxon>Sedimentisphaerales</taxon>
        <taxon>Anaerobacaceae</taxon>
        <taxon>Anaerobaca</taxon>
    </lineage>
</organism>
<feature type="transmembrane region" description="Helical" evidence="11">
    <location>
        <begin position="774"/>
        <end position="791"/>
    </location>
</feature>
<dbReference type="Gene3D" id="1.20.1110.10">
    <property type="entry name" value="Calcium-transporting ATPase, transmembrane domain"/>
    <property type="match status" value="1"/>
</dbReference>
<dbReference type="SUPFAM" id="SSF56784">
    <property type="entry name" value="HAD-like"/>
    <property type="match status" value="1"/>
</dbReference>
<dbReference type="GO" id="GO:0005391">
    <property type="term" value="F:P-type sodium:potassium-exchanging transporter activity"/>
    <property type="evidence" value="ECO:0007669"/>
    <property type="project" value="TreeGrafter"/>
</dbReference>
<comment type="caution">
    <text evidence="13">The sequence shown here is derived from an EMBL/GenBank/DDBJ whole genome shotgun (WGS) entry which is preliminary data.</text>
</comment>
<dbReference type="SFLD" id="SFLDF00027">
    <property type="entry name" value="p-type_atpase"/>
    <property type="match status" value="1"/>
</dbReference>
<dbReference type="PROSITE" id="PS00154">
    <property type="entry name" value="ATPASE_E1_E2"/>
    <property type="match status" value="1"/>
</dbReference>
<keyword evidence="3" id="KW-0597">Phosphoprotein</keyword>
<dbReference type="Pfam" id="PF00122">
    <property type="entry name" value="E1-E2_ATPase"/>
    <property type="match status" value="1"/>
</dbReference>
<reference evidence="13" key="1">
    <citation type="submission" date="2023-05" db="EMBL/GenBank/DDBJ databases">
        <title>Anaerotaeda fermentans gen. nov., sp. nov., a novel anaerobic planctomycete of the new family within the order Sedimentisphaerales isolated from Taman Peninsula, Russia.</title>
        <authorList>
            <person name="Khomyakova M.A."/>
            <person name="Merkel A.Y."/>
            <person name="Slobodkin A.I."/>
        </authorList>
    </citation>
    <scope>NUCLEOTIDE SEQUENCE</scope>
    <source>
        <strain evidence="13">M17dextr</strain>
    </source>
</reference>
<protein>
    <submittedName>
        <fullName evidence="13">HAD-IC family P-type ATPase</fullName>
    </submittedName>
</protein>
<evidence type="ECO:0000256" key="8">
    <source>
        <dbReference type="ARBA" id="ARBA00022967"/>
    </source>
</evidence>
<dbReference type="FunFam" id="2.70.150.10:FF:000160">
    <property type="entry name" value="Sarcoplasmic/endoplasmic reticulum calcium ATPase 1"/>
    <property type="match status" value="1"/>
</dbReference>
<evidence type="ECO:0000256" key="6">
    <source>
        <dbReference type="ARBA" id="ARBA00022840"/>
    </source>
</evidence>
<feature type="domain" description="Cation-transporting P-type ATPase N-terminal" evidence="12">
    <location>
        <begin position="9"/>
        <end position="82"/>
    </location>
</feature>
<dbReference type="PANTHER" id="PTHR43294">
    <property type="entry name" value="SODIUM/POTASSIUM-TRANSPORTING ATPASE SUBUNIT ALPHA"/>
    <property type="match status" value="1"/>
</dbReference>
<evidence type="ECO:0000256" key="11">
    <source>
        <dbReference type="SAM" id="Phobius"/>
    </source>
</evidence>
<keyword evidence="5" id="KW-0547">Nucleotide-binding</keyword>
<evidence type="ECO:0000256" key="3">
    <source>
        <dbReference type="ARBA" id="ARBA00022553"/>
    </source>
</evidence>
<dbReference type="NCBIfam" id="TIGR01494">
    <property type="entry name" value="ATPase_P-type"/>
    <property type="match status" value="2"/>
</dbReference>
<dbReference type="GO" id="GO:0005524">
    <property type="term" value="F:ATP binding"/>
    <property type="evidence" value="ECO:0007669"/>
    <property type="project" value="UniProtKB-KW"/>
</dbReference>
<proteinExistence type="inferred from homology"/>
<sequence length="901" mass="97049">MTEETKSVHWHALDAEAVFERLDSGADGLDEAQAKQRLEHAGPNSLETEDGVSPLRLLARQVHNPLIYLLIGAAVLSFVIGHRVDAAVIAGVVVLNTLLGFIQEWRAEGALAALQEMSAPHSRVLRDGKPRRLEAREVVPGDVLVLETGDRVAADARLLSGDDLQVDESALTGESDPLAKAPGQVDEGASVADRGNMVWMSTNVTGGRGRAIVIATGMDTQMGRIAEKVRSTGRQETPLQKRLKKLGLALGIIGIALAGVVFVLGVLRGHGVVEMLLFAVAVAVSAIPEGLPAVISITLALGVRRMANRHAIIRRLSAVETLGSTTVICSDKTGTITENQMTVRRLWADGQTYEVSGDGYRPEGELRREGGETVGERPDTLERLLWIGTLSNNADLKEKDGQWRVEGNPSEGALLAVAIKAGMEIGPMREERRRLAEVPFSSDAKYMATLHPDQDGAGRVAYVKGAPERILGFCSHVLRDGESVELNDDLRREIREISERYASEALRVMAGAYREMPQDQDGLEPTDVENGLTLAGLWGMFDPPRKESTQAVSDAKGAGIHPVMITGDHAITALAIARQVGITEDGPVLTGADIERMEKPELAKAALAGGVFARVSPAHKLKLMEALQEQGHVVAMTGDGVNDAPALKGADIGIAMGRAGTEVAKEAADMVLTDDNFATIVDAVEEGRVIYNNLRGVVFFLLCANAGEILTLFGALVLGLDLPMTATMILWVNLVTAGACTIPLGIEPRHADVLRERPRDPQEPVVNRVMLRRMAILTPLMALGTLLLFQSRSGTDFVRAQTVAFTAMVAFEWFQALNARSQRLSIFAIGPFSNRWLLLGVGVAILLQLGAVHTPVGRTLLGTTALSWMDWLLIVLISSSVWLVDEIMKWLGVYGKPQRSL</sequence>
<keyword evidence="14" id="KW-1185">Reference proteome</keyword>
<dbReference type="GO" id="GO:0036376">
    <property type="term" value="P:sodium ion export across plasma membrane"/>
    <property type="evidence" value="ECO:0007669"/>
    <property type="project" value="TreeGrafter"/>
</dbReference>
<dbReference type="Proteomes" id="UP001431776">
    <property type="component" value="Unassembled WGS sequence"/>
</dbReference>
<dbReference type="InterPro" id="IPR023298">
    <property type="entry name" value="ATPase_P-typ_TM_dom_sf"/>
</dbReference>
<dbReference type="SUPFAM" id="SSF81653">
    <property type="entry name" value="Calcium ATPase, transduction domain A"/>
    <property type="match status" value="1"/>
</dbReference>
<evidence type="ECO:0000256" key="5">
    <source>
        <dbReference type="ARBA" id="ARBA00022741"/>
    </source>
</evidence>
<dbReference type="GO" id="GO:0005886">
    <property type="term" value="C:plasma membrane"/>
    <property type="evidence" value="ECO:0007669"/>
    <property type="project" value="TreeGrafter"/>
</dbReference>
<keyword evidence="6" id="KW-0067">ATP-binding</keyword>
<dbReference type="Pfam" id="PF00689">
    <property type="entry name" value="Cation_ATPase_C"/>
    <property type="match status" value="1"/>
</dbReference>
<dbReference type="Pfam" id="PF00690">
    <property type="entry name" value="Cation_ATPase_N"/>
    <property type="match status" value="1"/>
</dbReference>